<dbReference type="Proteomes" id="UP001153076">
    <property type="component" value="Unassembled WGS sequence"/>
</dbReference>
<reference evidence="1" key="1">
    <citation type="submission" date="2022-04" db="EMBL/GenBank/DDBJ databases">
        <title>Carnegiea gigantea Genome sequencing and assembly v2.</title>
        <authorList>
            <person name="Copetti D."/>
            <person name="Sanderson M.J."/>
            <person name="Burquez A."/>
            <person name="Wojciechowski M.F."/>
        </authorList>
    </citation>
    <scope>NUCLEOTIDE SEQUENCE</scope>
    <source>
        <strain evidence="1">SGP5-SGP5p</strain>
        <tissue evidence="1">Aerial part</tissue>
    </source>
</reference>
<proteinExistence type="predicted"/>
<accession>A0A9Q1KMS3</accession>
<dbReference type="OrthoDB" id="1913335at2759"/>
<protein>
    <submittedName>
        <fullName evidence="1">Uncharacterized protein</fullName>
    </submittedName>
</protein>
<dbReference type="EMBL" id="JAKOGI010000054">
    <property type="protein sequence ID" value="KAJ8446480.1"/>
    <property type="molecule type" value="Genomic_DNA"/>
</dbReference>
<comment type="caution">
    <text evidence="1">The sequence shown here is derived from an EMBL/GenBank/DDBJ whole genome shotgun (WGS) entry which is preliminary data.</text>
</comment>
<evidence type="ECO:0000313" key="1">
    <source>
        <dbReference type="EMBL" id="KAJ8446480.1"/>
    </source>
</evidence>
<keyword evidence="2" id="KW-1185">Reference proteome</keyword>
<organism evidence="1 2">
    <name type="scientific">Carnegiea gigantea</name>
    <dbReference type="NCBI Taxonomy" id="171969"/>
    <lineage>
        <taxon>Eukaryota</taxon>
        <taxon>Viridiplantae</taxon>
        <taxon>Streptophyta</taxon>
        <taxon>Embryophyta</taxon>
        <taxon>Tracheophyta</taxon>
        <taxon>Spermatophyta</taxon>
        <taxon>Magnoliopsida</taxon>
        <taxon>eudicotyledons</taxon>
        <taxon>Gunneridae</taxon>
        <taxon>Pentapetalae</taxon>
        <taxon>Caryophyllales</taxon>
        <taxon>Cactineae</taxon>
        <taxon>Cactaceae</taxon>
        <taxon>Cactoideae</taxon>
        <taxon>Echinocereeae</taxon>
        <taxon>Carnegiea</taxon>
    </lineage>
</organism>
<dbReference type="PANTHER" id="PTHR33144">
    <property type="entry name" value="OS10G0409366 PROTEIN-RELATED"/>
    <property type="match status" value="1"/>
</dbReference>
<name>A0A9Q1KMS3_9CARY</name>
<sequence length="166" mass="19435">MKKARGSIWSIVVELNMKMKKKLMKNLQRTNVLSDVHARTLEDRVPIFFNEHGQPIGPIEKAYDEFSKFLGTIAHEHSWVPLIYTNWHKVLDKDKMWDIMEMILKDGSTDLANRDGQAPSKRMMFEETRKRKDGCSYKKSYDDTLDKIIFWSSIPSISKSSCYEGR</sequence>
<dbReference type="PANTHER" id="PTHR33144:SF16">
    <property type="entry name" value="OS02G0129000 PROTEIN"/>
    <property type="match status" value="1"/>
</dbReference>
<dbReference type="AlphaFoldDB" id="A0A9Q1KMS3"/>
<evidence type="ECO:0000313" key="2">
    <source>
        <dbReference type="Proteomes" id="UP001153076"/>
    </source>
</evidence>
<gene>
    <name evidence="1" type="ORF">Cgig2_028447</name>
</gene>